<evidence type="ECO:0000259" key="5">
    <source>
        <dbReference type="Pfam" id="PF10502"/>
    </source>
</evidence>
<dbReference type="GO" id="GO:0016020">
    <property type="term" value="C:membrane"/>
    <property type="evidence" value="ECO:0007669"/>
    <property type="project" value="UniProtKB-SubCell"/>
</dbReference>
<dbReference type="RefSeq" id="WP_253620354.1">
    <property type="nucleotide sequence ID" value="NZ_JAMZDE010000008.1"/>
</dbReference>
<dbReference type="EC" id="3.4.21.89" evidence="3"/>
<evidence type="ECO:0000256" key="2">
    <source>
        <dbReference type="ARBA" id="ARBA00019232"/>
    </source>
</evidence>
<dbReference type="Pfam" id="PF10502">
    <property type="entry name" value="Peptidase_S26"/>
    <property type="match status" value="1"/>
</dbReference>
<dbReference type="InterPro" id="IPR019533">
    <property type="entry name" value="Peptidase_S26"/>
</dbReference>
<dbReference type="Gene3D" id="2.10.109.10">
    <property type="entry name" value="Umud Fragment, subunit A"/>
    <property type="match status" value="1"/>
</dbReference>
<dbReference type="EMBL" id="JAMZDE010000008">
    <property type="protein sequence ID" value="MCP1340535.1"/>
    <property type="molecule type" value="Genomic_DNA"/>
</dbReference>
<evidence type="ECO:0000256" key="1">
    <source>
        <dbReference type="ARBA" id="ARBA00009370"/>
    </source>
</evidence>
<keyword evidence="7" id="KW-1185">Reference proteome</keyword>
<feature type="chain" id="PRO_5040890203" description="Signal peptidase I" evidence="4">
    <location>
        <begin position="20"/>
        <end position="164"/>
    </location>
</feature>
<evidence type="ECO:0000313" key="7">
    <source>
        <dbReference type="Proteomes" id="UP001139474"/>
    </source>
</evidence>
<gene>
    <name evidence="6" type="primary">lepB</name>
    <name evidence="6" type="ORF">NJR55_13190</name>
</gene>
<keyword evidence="4" id="KW-0732">Signal</keyword>
<keyword evidence="3" id="KW-0645">Protease</keyword>
<name>A0A9X2FYW6_9GAMM</name>
<feature type="signal peptide" evidence="4">
    <location>
        <begin position="1"/>
        <end position="19"/>
    </location>
</feature>
<sequence length="164" mass="18503">MRKNVFLIITILFSVSAFSREFVQNGSSMEPTIKAGQTVEIGILSSFGYEPSRWDVVAVKNPQQFNLLVFRIVGLPNETIRLQEDGVYINDEKVKLPEKLIESGVQYLPASAVIKRKKYSNSLYATGEEEYFLLGDNTVNANDSRFELGIIHRSLILNKIEGDL</sequence>
<dbReference type="GO" id="GO:0009003">
    <property type="term" value="F:signal peptidase activity"/>
    <property type="evidence" value="ECO:0007669"/>
    <property type="project" value="UniProtKB-EC"/>
</dbReference>
<dbReference type="GO" id="GO:0004252">
    <property type="term" value="F:serine-type endopeptidase activity"/>
    <property type="evidence" value="ECO:0007669"/>
    <property type="project" value="InterPro"/>
</dbReference>
<dbReference type="PANTHER" id="PTHR43390">
    <property type="entry name" value="SIGNAL PEPTIDASE I"/>
    <property type="match status" value="1"/>
</dbReference>
<accession>A0A9X2FYW6</accession>
<evidence type="ECO:0000256" key="4">
    <source>
        <dbReference type="SAM" id="SignalP"/>
    </source>
</evidence>
<reference evidence="6" key="1">
    <citation type="submission" date="2022-06" db="EMBL/GenBank/DDBJ databases">
        <title>Idiomarina rhizosphaerae M1R2S28.</title>
        <authorList>
            <person name="Sun J.-Q."/>
            <person name="Li L.-F."/>
        </authorList>
    </citation>
    <scope>NUCLEOTIDE SEQUENCE</scope>
    <source>
        <strain evidence="6">M1R2S28</strain>
    </source>
</reference>
<organism evidence="6 7">
    <name type="scientific">Idiomarina rhizosphaerae</name>
    <dbReference type="NCBI Taxonomy" id="2961572"/>
    <lineage>
        <taxon>Bacteria</taxon>
        <taxon>Pseudomonadati</taxon>
        <taxon>Pseudomonadota</taxon>
        <taxon>Gammaproteobacteria</taxon>
        <taxon>Alteromonadales</taxon>
        <taxon>Idiomarinaceae</taxon>
        <taxon>Idiomarina</taxon>
    </lineage>
</organism>
<dbReference type="PRINTS" id="PR00727">
    <property type="entry name" value="LEADERPTASE"/>
</dbReference>
<comment type="similarity">
    <text evidence="1 3">Belongs to the peptidase S26 family.</text>
</comment>
<evidence type="ECO:0000313" key="6">
    <source>
        <dbReference type="EMBL" id="MCP1340535.1"/>
    </source>
</evidence>
<comment type="subcellular location">
    <subcellularLocation>
        <location evidence="3">Membrane</location>
        <topology evidence="3">Multi-pass membrane protein</topology>
    </subcellularLocation>
</comment>
<feature type="domain" description="Peptidase S26" evidence="5">
    <location>
        <begin position="5"/>
        <end position="160"/>
    </location>
</feature>
<dbReference type="AlphaFoldDB" id="A0A9X2FYW6"/>
<dbReference type="PANTHER" id="PTHR43390:SF1">
    <property type="entry name" value="CHLOROPLAST PROCESSING PEPTIDASE"/>
    <property type="match status" value="1"/>
</dbReference>
<evidence type="ECO:0000256" key="3">
    <source>
        <dbReference type="RuleBase" id="RU362042"/>
    </source>
</evidence>
<dbReference type="GO" id="GO:0006465">
    <property type="term" value="P:signal peptide processing"/>
    <property type="evidence" value="ECO:0007669"/>
    <property type="project" value="InterPro"/>
</dbReference>
<comment type="catalytic activity">
    <reaction evidence="3">
        <text>Cleavage of hydrophobic, N-terminal signal or leader sequences from secreted and periplasmic proteins.</text>
        <dbReference type="EC" id="3.4.21.89"/>
    </reaction>
</comment>
<dbReference type="InterPro" id="IPR036286">
    <property type="entry name" value="LexA/Signal_pep-like_sf"/>
</dbReference>
<dbReference type="CDD" id="cd06530">
    <property type="entry name" value="S26_SPase_I"/>
    <property type="match status" value="1"/>
</dbReference>
<keyword evidence="3 6" id="KW-0378">Hydrolase</keyword>
<protein>
    <recommendedName>
        <fullName evidence="2 3">Signal peptidase I</fullName>
        <ecNumber evidence="3">3.4.21.89</ecNumber>
    </recommendedName>
</protein>
<dbReference type="NCBIfam" id="TIGR02227">
    <property type="entry name" value="sigpep_I_bact"/>
    <property type="match status" value="1"/>
</dbReference>
<comment type="caution">
    <text evidence="6">The sequence shown here is derived from an EMBL/GenBank/DDBJ whole genome shotgun (WGS) entry which is preliminary data.</text>
</comment>
<proteinExistence type="inferred from homology"/>
<dbReference type="Proteomes" id="UP001139474">
    <property type="component" value="Unassembled WGS sequence"/>
</dbReference>
<dbReference type="InterPro" id="IPR000223">
    <property type="entry name" value="Pept_S26A_signal_pept_1"/>
</dbReference>
<dbReference type="SUPFAM" id="SSF51306">
    <property type="entry name" value="LexA/Signal peptidase"/>
    <property type="match status" value="1"/>
</dbReference>